<protein>
    <submittedName>
        <fullName evidence="1">Uncharacterized protein</fullName>
    </submittedName>
</protein>
<evidence type="ECO:0000313" key="2">
    <source>
        <dbReference type="Proteomes" id="UP000829720"/>
    </source>
</evidence>
<dbReference type="AlphaFoldDB" id="A0A8T3D2R1"/>
<proteinExistence type="predicted"/>
<dbReference type="Proteomes" id="UP000829720">
    <property type="component" value="Unassembled WGS sequence"/>
</dbReference>
<accession>A0A8T3D2R1</accession>
<sequence>MFLCALIRHVLDIKRYYYGLVIKNPVLYFLRLENETDRKGCAGGEQSAGWKALTLPRPEQNTGANVKFSELATPDSFGGKRVIIFLPSSKSPPLITEPL</sequence>
<organism evidence="1 2">
    <name type="scientific">Albula goreensis</name>
    <dbReference type="NCBI Taxonomy" id="1534307"/>
    <lineage>
        <taxon>Eukaryota</taxon>
        <taxon>Metazoa</taxon>
        <taxon>Chordata</taxon>
        <taxon>Craniata</taxon>
        <taxon>Vertebrata</taxon>
        <taxon>Euteleostomi</taxon>
        <taxon>Actinopterygii</taxon>
        <taxon>Neopterygii</taxon>
        <taxon>Teleostei</taxon>
        <taxon>Albuliformes</taxon>
        <taxon>Albulidae</taxon>
        <taxon>Albula</taxon>
    </lineage>
</organism>
<reference evidence="1" key="1">
    <citation type="submission" date="2021-01" db="EMBL/GenBank/DDBJ databases">
        <authorList>
            <person name="Zahm M."/>
            <person name="Roques C."/>
            <person name="Cabau C."/>
            <person name="Klopp C."/>
            <person name="Donnadieu C."/>
            <person name="Jouanno E."/>
            <person name="Lampietro C."/>
            <person name="Louis A."/>
            <person name="Herpin A."/>
            <person name="Echchiki A."/>
            <person name="Berthelot C."/>
            <person name="Parey E."/>
            <person name="Roest-Crollius H."/>
            <person name="Braasch I."/>
            <person name="Postlethwait J."/>
            <person name="Bobe J."/>
            <person name="Montfort J."/>
            <person name="Bouchez O."/>
            <person name="Begum T."/>
            <person name="Mejri S."/>
            <person name="Adams A."/>
            <person name="Chen W.-J."/>
            <person name="Guiguen Y."/>
        </authorList>
    </citation>
    <scope>NUCLEOTIDE SEQUENCE</scope>
    <source>
        <tissue evidence="1">Blood</tissue>
    </source>
</reference>
<dbReference type="EMBL" id="JAERUA010000014">
    <property type="protein sequence ID" value="KAI1890841.1"/>
    <property type="molecule type" value="Genomic_DNA"/>
</dbReference>
<evidence type="ECO:0000313" key="1">
    <source>
        <dbReference type="EMBL" id="KAI1890841.1"/>
    </source>
</evidence>
<gene>
    <name evidence="1" type="ORF">AGOR_G00157760</name>
</gene>
<name>A0A8T3D2R1_9TELE</name>
<comment type="caution">
    <text evidence="1">The sequence shown here is derived from an EMBL/GenBank/DDBJ whole genome shotgun (WGS) entry which is preliminary data.</text>
</comment>
<keyword evidence="2" id="KW-1185">Reference proteome</keyword>